<keyword evidence="2" id="KW-1185">Reference proteome</keyword>
<reference evidence="1 2" key="1">
    <citation type="submission" date="2021-07" db="EMBL/GenBank/DDBJ databases">
        <authorList>
            <person name="Palmer J.M."/>
        </authorList>
    </citation>
    <scope>NUCLEOTIDE SEQUENCE [LARGE SCALE GENOMIC DNA]</scope>
    <source>
        <strain evidence="1 2">AT_MEX2019</strain>
        <tissue evidence="1">Muscle</tissue>
    </source>
</reference>
<accession>A0ABU7A297</accession>
<evidence type="ECO:0000313" key="2">
    <source>
        <dbReference type="Proteomes" id="UP001345963"/>
    </source>
</evidence>
<gene>
    <name evidence="1" type="ORF">ATANTOWER_017914</name>
</gene>
<proteinExistence type="predicted"/>
<organism evidence="1 2">
    <name type="scientific">Ataeniobius toweri</name>
    <dbReference type="NCBI Taxonomy" id="208326"/>
    <lineage>
        <taxon>Eukaryota</taxon>
        <taxon>Metazoa</taxon>
        <taxon>Chordata</taxon>
        <taxon>Craniata</taxon>
        <taxon>Vertebrata</taxon>
        <taxon>Euteleostomi</taxon>
        <taxon>Actinopterygii</taxon>
        <taxon>Neopterygii</taxon>
        <taxon>Teleostei</taxon>
        <taxon>Neoteleostei</taxon>
        <taxon>Acanthomorphata</taxon>
        <taxon>Ovalentaria</taxon>
        <taxon>Atherinomorphae</taxon>
        <taxon>Cyprinodontiformes</taxon>
        <taxon>Goodeidae</taxon>
        <taxon>Ataeniobius</taxon>
    </lineage>
</organism>
<evidence type="ECO:0008006" key="3">
    <source>
        <dbReference type="Google" id="ProtNLM"/>
    </source>
</evidence>
<dbReference type="Proteomes" id="UP001345963">
    <property type="component" value="Unassembled WGS sequence"/>
</dbReference>
<name>A0ABU7A297_9TELE</name>
<dbReference type="EMBL" id="JAHUTI010000371">
    <property type="protein sequence ID" value="MED6232013.1"/>
    <property type="molecule type" value="Genomic_DNA"/>
</dbReference>
<protein>
    <recommendedName>
        <fullName evidence="3">Secreted protein</fullName>
    </recommendedName>
</protein>
<evidence type="ECO:0000313" key="1">
    <source>
        <dbReference type="EMBL" id="MED6232013.1"/>
    </source>
</evidence>
<sequence length="87" mass="9749">MSLLSKICMDREHSTLTTAACLVGSLFGTPIINPPNSRPFLPCMASSTELWPSMERTHQVDELCAKRWIFKAPSAPRSAPRLLRCFE</sequence>
<comment type="caution">
    <text evidence="1">The sequence shown here is derived from an EMBL/GenBank/DDBJ whole genome shotgun (WGS) entry which is preliminary data.</text>
</comment>